<dbReference type="Pfam" id="PF00501">
    <property type="entry name" value="AMP-binding"/>
    <property type="match status" value="1"/>
</dbReference>
<evidence type="ECO:0000313" key="3">
    <source>
        <dbReference type="Proteomes" id="UP000471751"/>
    </source>
</evidence>
<dbReference type="RefSeq" id="WP_163933879.1">
    <property type="nucleotide sequence ID" value="NZ_BMQU01000015.1"/>
</dbReference>
<organism evidence="2 3">
    <name type="scientific">Pseudomonas laurentiana</name>
    <dbReference type="NCBI Taxonomy" id="2364649"/>
    <lineage>
        <taxon>Bacteria</taxon>
        <taxon>Pseudomonadati</taxon>
        <taxon>Pseudomonadota</taxon>
        <taxon>Gammaproteobacteria</taxon>
        <taxon>Pseudomonadales</taxon>
        <taxon>Pseudomonadaceae</taxon>
        <taxon>Pseudomonas</taxon>
    </lineage>
</organism>
<feature type="domain" description="AMP-dependent synthetase/ligase" evidence="1">
    <location>
        <begin position="22"/>
        <end position="139"/>
    </location>
</feature>
<keyword evidence="3" id="KW-1185">Reference proteome</keyword>
<dbReference type="InterPro" id="IPR000873">
    <property type="entry name" value="AMP-dep_synth/lig_dom"/>
</dbReference>
<proteinExistence type="predicted"/>
<sequence>MNVHELNGWPLDVVPDFALASLRRWAREKPLQIALRHRRQGTWKAWRWIDVLREVERCAAGLRQQGFEPEAQLVLCGAIEPSLLIFALAAHSLGGYSAVISPQSRGEVLQRQLRLLRPGFAFVQRRETVAHWRLAGLDAVTPLQLFCAQASSAAQGAFQVLPLATLFSGEPLHHARQGWAQVASDEVVWVDEGTEWTQGLAHVLSRWLERGEGFAFPETRETASRDRREIAPTALLLSTPRAQALAEEIEARLAPHGSWRRRLCDWTLADPRRGLRRWIKSRVRHLLGFQRVAHIETPVNAERAPGRLLWLHEHQERVA</sequence>
<gene>
    <name evidence="2" type="ORF">G3O07_06480</name>
</gene>
<comment type="caution">
    <text evidence="2">The sequence shown here is derived from an EMBL/GenBank/DDBJ whole genome shotgun (WGS) entry which is preliminary data.</text>
</comment>
<dbReference type="SUPFAM" id="SSF56801">
    <property type="entry name" value="Acetyl-CoA synthetase-like"/>
    <property type="match status" value="1"/>
</dbReference>
<dbReference type="Proteomes" id="UP000471751">
    <property type="component" value="Unassembled WGS sequence"/>
</dbReference>
<evidence type="ECO:0000313" key="2">
    <source>
        <dbReference type="EMBL" id="NES09459.1"/>
    </source>
</evidence>
<name>A0A6I5RP42_9PSED</name>
<dbReference type="InterPro" id="IPR042099">
    <property type="entry name" value="ANL_N_sf"/>
</dbReference>
<reference evidence="2 3" key="1">
    <citation type="submission" date="2020-02" db="EMBL/GenBank/DDBJ databases">
        <title>Broccoli isolated Pseudomonas sp.</title>
        <authorList>
            <person name="Fujikawa T."/>
            <person name="Sawada H."/>
        </authorList>
    </citation>
    <scope>NUCLEOTIDE SEQUENCE [LARGE SCALE GENOMIC DNA]</scope>
    <source>
        <strain evidence="2 3">JCM 32154</strain>
    </source>
</reference>
<protein>
    <submittedName>
        <fullName evidence="2">AMP-binding protein</fullName>
    </submittedName>
</protein>
<dbReference type="Gene3D" id="3.40.50.12780">
    <property type="entry name" value="N-terminal domain of ligase-like"/>
    <property type="match status" value="1"/>
</dbReference>
<dbReference type="AlphaFoldDB" id="A0A6I5RP42"/>
<accession>A0A6I5RP42</accession>
<evidence type="ECO:0000259" key="1">
    <source>
        <dbReference type="Pfam" id="PF00501"/>
    </source>
</evidence>
<dbReference type="EMBL" id="JAAHBT010000054">
    <property type="protein sequence ID" value="NES09459.1"/>
    <property type="molecule type" value="Genomic_DNA"/>
</dbReference>